<dbReference type="Pfam" id="PF00656">
    <property type="entry name" value="Peptidase_C14"/>
    <property type="match status" value="1"/>
</dbReference>
<feature type="domain" description="Caspase family p20" evidence="1">
    <location>
        <begin position="140"/>
        <end position="223"/>
    </location>
</feature>
<dbReference type="GO" id="GO:0004197">
    <property type="term" value="F:cysteine-type endopeptidase activity"/>
    <property type="evidence" value="ECO:0007669"/>
    <property type="project" value="InterPro"/>
</dbReference>
<evidence type="ECO:0000313" key="2">
    <source>
        <dbReference type="EMBL" id="ETO08781.1"/>
    </source>
</evidence>
<dbReference type="EMBL" id="ASPP01024706">
    <property type="protein sequence ID" value="ETO08781.1"/>
    <property type="molecule type" value="Genomic_DNA"/>
</dbReference>
<sequence>MINETKKDIKMDTLTYLELYRQIHGHLDWKEFAQMQKMKSELRITDDKDRVIACDKDVESTFKSNEPLLKTSWRSQTNEPSPILKVIRNACVAMIAISKYSSQCTFPNLPNVKEKVLANYKEIFQNELKYDFVCNENAQMTQEDVQDFFTTFIREHKLRKNHNLYDALIIIFCGHGTNGKFLVTSEGEQISIDEFRATFAEDKIPSFKNCLKFFIIDMCQSDNNLPNTFTKPEPVDCCNDNGVFTISSFTKLHLLNHSSLLSNYLKNTMLPMLKNSCPLKQILRQIRRDTQKSVPQFYVESQDSALYDFTFAPKQTDHF</sequence>
<dbReference type="PROSITE" id="PS50208">
    <property type="entry name" value="CASPASE_P20"/>
    <property type="match status" value="1"/>
</dbReference>
<keyword evidence="3" id="KW-1185">Reference proteome</keyword>
<dbReference type="InterPro" id="IPR001309">
    <property type="entry name" value="Pept_C14_p20"/>
</dbReference>
<organism evidence="2 3">
    <name type="scientific">Reticulomyxa filosa</name>
    <dbReference type="NCBI Taxonomy" id="46433"/>
    <lineage>
        <taxon>Eukaryota</taxon>
        <taxon>Sar</taxon>
        <taxon>Rhizaria</taxon>
        <taxon>Retaria</taxon>
        <taxon>Foraminifera</taxon>
        <taxon>Monothalamids</taxon>
        <taxon>Reticulomyxidae</taxon>
        <taxon>Reticulomyxa</taxon>
    </lineage>
</organism>
<dbReference type="Gene3D" id="3.40.50.1460">
    <property type="match status" value="1"/>
</dbReference>
<protein>
    <recommendedName>
        <fullName evidence="1">Caspase family p20 domain-containing protein</fullName>
    </recommendedName>
</protein>
<dbReference type="Proteomes" id="UP000023152">
    <property type="component" value="Unassembled WGS sequence"/>
</dbReference>
<dbReference type="SUPFAM" id="SSF52129">
    <property type="entry name" value="Caspase-like"/>
    <property type="match status" value="1"/>
</dbReference>
<dbReference type="AlphaFoldDB" id="X6M576"/>
<evidence type="ECO:0000259" key="1">
    <source>
        <dbReference type="PROSITE" id="PS50208"/>
    </source>
</evidence>
<comment type="caution">
    <text evidence="2">The sequence shown here is derived from an EMBL/GenBank/DDBJ whole genome shotgun (WGS) entry which is preliminary data.</text>
</comment>
<dbReference type="InterPro" id="IPR011600">
    <property type="entry name" value="Pept_C14_caspase"/>
</dbReference>
<dbReference type="GO" id="GO:0006508">
    <property type="term" value="P:proteolysis"/>
    <property type="evidence" value="ECO:0007669"/>
    <property type="project" value="InterPro"/>
</dbReference>
<reference evidence="2 3" key="1">
    <citation type="journal article" date="2013" name="Curr. Biol.">
        <title>The Genome of the Foraminiferan Reticulomyxa filosa.</title>
        <authorList>
            <person name="Glockner G."/>
            <person name="Hulsmann N."/>
            <person name="Schleicher M."/>
            <person name="Noegel A.A."/>
            <person name="Eichinger L."/>
            <person name="Gallinger C."/>
            <person name="Pawlowski J."/>
            <person name="Sierra R."/>
            <person name="Euteneuer U."/>
            <person name="Pillet L."/>
            <person name="Moustafa A."/>
            <person name="Platzer M."/>
            <person name="Groth M."/>
            <person name="Szafranski K."/>
            <person name="Schliwa M."/>
        </authorList>
    </citation>
    <scope>NUCLEOTIDE SEQUENCE [LARGE SCALE GENOMIC DNA]</scope>
</reference>
<accession>X6M576</accession>
<dbReference type="InterPro" id="IPR029030">
    <property type="entry name" value="Caspase-like_dom_sf"/>
</dbReference>
<proteinExistence type="predicted"/>
<gene>
    <name evidence="2" type="ORF">RFI_28602</name>
</gene>
<name>X6M576_RETFI</name>
<evidence type="ECO:0000313" key="3">
    <source>
        <dbReference type="Proteomes" id="UP000023152"/>
    </source>
</evidence>